<evidence type="ECO:0000256" key="1">
    <source>
        <dbReference type="SAM" id="MobiDB-lite"/>
    </source>
</evidence>
<name>A0A8I1A4H8_THEIN</name>
<dbReference type="EMBL" id="JAECVW010000002">
    <property type="protein sequence ID" value="MBH8594664.1"/>
    <property type="molecule type" value="Genomic_DNA"/>
</dbReference>
<evidence type="ECO:0000313" key="2">
    <source>
        <dbReference type="EMBL" id="MBH8594664.1"/>
    </source>
</evidence>
<keyword evidence="3" id="KW-1185">Reference proteome</keyword>
<feature type="compositionally biased region" description="Basic and acidic residues" evidence="1">
    <location>
        <begin position="88"/>
        <end position="99"/>
    </location>
</feature>
<dbReference type="RefSeq" id="WP_181821664.1">
    <property type="nucleotide sequence ID" value="NZ_JACEIR010000004.1"/>
</dbReference>
<protein>
    <submittedName>
        <fullName evidence="2">Uncharacterized protein</fullName>
    </submittedName>
</protein>
<feature type="region of interest" description="Disordered" evidence="1">
    <location>
        <begin position="80"/>
        <end position="108"/>
    </location>
</feature>
<dbReference type="Proteomes" id="UP000633619">
    <property type="component" value="Unassembled WGS sequence"/>
</dbReference>
<sequence>MAGAYGFTKWYDHRTHSDQTIRSFFNTVMNRLIQTIESELQKQIPKEKMEQVIFNLNRSQLNIASDLATIRAEMRVDDDFRDEEEEDADKKDGEMEISTKKQFANHLR</sequence>
<organism evidence="2 3">
    <name type="scientific">Thermoactinomyces intermedius</name>
    <dbReference type="NCBI Taxonomy" id="2024"/>
    <lineage>
        <taxon>Bacteria</taxon>
        <taxon>Bacillati</taxon>
        <taxon>Bacillota</taxon>
        <taxon>Bacilli</taxon>
        <taxon>Bacillales</taxon>
        <taxon>Thermoactinomycetaceae</taxon>
        <taxon>Thermoactinomyces</taxon>
    </lineage>
</organism>
<comment type="caution">
    <text evidence="2">The sequence shown here is derived from an EMBL/GenBank/DDBJ whole genome shotgun (WGS) entry which is preliminary data.</text>
</comment>
<dbReference type="AlphaFoldDB" id="A0A8I1A4H8"/>
<gene>
    <name evidence="2" type="ORF">I8U20_04895</name>
</gene>
<proteinExistence type="predicted"/>
<reference evidence="2 3" key="1">
    <citation type="submission" date="2020-12" db="EMBL/GenBank/DDBJ databases">
        <title>WGS of Thermoactinomyces spp.</title>
        <authorList>
            <person name="Cheng K."/>
        </authorList>
    </citation>
    <scope>NUCLEOTIDE SEQUENCE [LARGE SCALE GENOMIC DNA]</scope>
    <source>
        <strain evidence="3">CICC 10671\DSM 43846</strain>
    </source>
</reference>
<accession>A0A8I1A4H8</accession>
<evidence type="ECO:0000313" key="3">
    <source>
        <dbReference type="Proteomes" id="UP000633619"/>
    </source>
</evidence>